<sequence length="58" mass="6389">METPSIHPPILSTLYKPPPLPFSSLQPSEPSNTKPHPLNLPQTPSLPPPTPKTDKGWR</sequence>
<evidence type="ECO:0000313" key="3">
    <source>
        <dbReference type="Proteomes" id="UP000324222"/>
    </source>
</evidence>
<gene>
    <name evidence="2" type="ORF">E2C01_076617</name>
</gene>
<dbReference type="EMBL" id="VSRR010058569">
    <property type="protein sequence ID" value="MPC81975.1"/>
    <property type="molecule type" value="Genomic_DNA"/>
</dbReference>
<keyword evidence="3" id="KW-1185">Reference proteome</keyword>
<proteinExistence type="predicted"/>
<protein>
    <submittedName>
        <fullName evidence="2">Uncharacterized protein</fullName>
    </submittedName>
</protein>
<comment type="caution">
    <text evidence="2">The sequence shown here is derived from an EMBL/GenBank/DDBJ whole genome shotgun (WGS) entry which is preliminary data.</text>
</comment>
<dbReference type="AlphaFoldDB" id="A0A5B7II79"/>
<evidence type="ECO:0000256" key="1">
    <source>
        <dbReference type="SAM" id="MobiDB-lite"/>
    </source>
</evidence>
<feature type="region of interest" description="Disordered" evidence="1">
    <location>
        <begin position="1"/>
        <end position="58"/>
    </location>
</feature>
<feature type="compositionally biased region" description="Low complexity" evidence="1">
    <location>
        <begin position="22"/>
        <end position="43"/>
    </location>
</feature>
<evidence type="ECO:0000313" key="2">
    <source>
        <dbReference type="EMBL" id="MPC81975.1"/>
    </source>
</evidence>
<name>A0A5B7II79_PORTR</name>
<organism evidence="2 3">
    <name type="scientific">Portunus trituberculatus</name>
    <name type="common">Swimming crab</name>
    <name type="synonym">Neptunus trituberculatus</name>
    <dbReference type="NCBI Taxonomy" id="210409"/>
    <lineage>
        <taxon>Eukaryota</taxon>
        <taxon>Metazoa</taxon>
        <taxon>Ecdysozoa</taxon>
        <taxon>Arthropoda</taxon>
        <taxon>Crustacea</taxon>
        <taxon>Multicrustacea</taxon>
        <taxon>Malacostraca</taxon>
        <taxon>Eumalacostraca</taxon>
        <taxon>Eucarida</taxon>
        <taxon>Decapoda</taxon>
        <taxon>Pleocyemata</taxon>
        <taxon>Brachyura</taxon>
        <taxon>Eubrachyura</taxon>
        <taxon>Portunoidea</taxon>
        <taxon>Portunidae</taxon>
        <taxon>Portuninae</taxon>
        <taxon>Portunus</taxon>
    </lineage>
</organism>
<dbReference type="Proteomes" id="UP000324222">
    <property type="component" value="Unassembled WGS sequence"/>
</dbReference>
<reference evidence="2 3" key="1">
    <citation type="submission" date="2019-05" db="EMBL/GenBank/DDBJ databases">
        <title>Another draft genome of Portunus trituberculatus and its Hox gene families provides insights of decapod evolution.</title>
        <authorList>
            <person name="Jeong J.-H."/>
            <person name="Song I."/>
            <person name="Kim S."/>
            <person name="Choi T."/>
            <person name="Kim D."/>
            <person name="Ryu S."/>
            <person name="Kim W."/>
        </authorList>
    </citation>
    <scope>NUCLEOTIDE SEQUENCE [LARGE SCALE GENOMIC DNA]</scope>
    <source>
        <tissue evidence="2">Muscle</tissue>
    </source>
</reference>
<accession>A0A5B7II79</accession>